<comment type="caution">
    <text evidence="2">The sequence shown here is derived from an EMBL/GenBank/DDBJ whole genome shotgun (WGS) entry which is preliminary data.</text>
</comment>
<dbReference type="Proteomes" id="UP001567538">
    <property type="component" value="Unassembled WGS sequence"/>
</dbReference>
<evidence type="ECO:0000313" key="3">
    <source>
        <dbReference type="Proteomes" id="UP001567538"/>
    </source>
</evidence>
<reference evidence="2 3" key="1">
    <citation type="submission" date="2024-06" db="EMBL/GenBank/DDBJ databases">
        <title>A chromosome level genome sequence of Diviner's sage (Salvia divinorum).</title>
        <authorList>
            <person name="Ford S.A."/>
            <person name="Ro D.-K."/>
            <person name="Ness R.W."/>
            <person name="Phillips M.A."/>
        </authorList>
    </citation>
    <scope>NUCLEOTIDE SEQUENCE [LARGE SCALE GENOMIC DNA]</scope>
    <source>
        <strain evidence="2">SAF-2024a</strain>
        <tissue evidence="2">Leaf</tissue>
    </source>
</reference>
<keyword evidence="1" id="KW-0812">Transmembrane</keyword>
<organism evidence="2 3">
    <name type="scientific">Salvia divinorum</name>
    <name type="common">Maria pastora</name>
    <name type="synonym">Diviner's sage</name>
    <dbReference type="NCBI Taxonomy" id="28513"/>
    <lineage>
        <taxon>Eukaryota</taxon>
        <taxon>Viridiplantae</taxon>
        <taxon>Streptophyta</taxon>
        <taxon>Embryophyta</taxon>
        <taxon>Tracheophyta</taxon>
        <taxon>Spermatophyta</taxon>
        <taxon>Magnoliopsida</taxon>
        <taxon>eudicotyledons</taxon>
        <taxon>Gunneridae</taxon>
        <taxon>Pentapetalae</taxon>
        <taxon>asterids</taxon>
        <taxon>lamiids</taxon>
        <taxon>Lamiales</taxon>
        <taxon>Lamiaceae</taxon>
        <taxon>Nepetoideae</taxon>
        <taxon>Mentheae</taxon>
        <taxon>Salviinae</taxon>
        <taxon>Salvia</taxon>
        <taxon>Salvia subgen. Calosphace</taxon>
    </lineage>
</organism>
<gene>
    <name evidence="2" type="ORF">AAHA92_17888</name>
</gene>
<accession>A0ABD1H4B4</accession>
<name>A0ABD1H4B4_SALDI</name>
<keyword evidence="3" id="KW-1185">Reference proteome</keyword>
<evidence type="ECO:0000256" key="1">
    <source>
        <dbReference type="SAM" id="Phobius"/>
    </source>
</evidence>
<protein>
    <submittedName>
        <fullName evidence="2">Uncharacterized protein</fullName>
    </submittedName>
</protein>
<keyword evidence="1" id="KW-0472">Membrane</keyword>
<dbReference type="AlphaFoldDB" id="A0ABD1H4B4"/>
<keyword evidence="1" id="KW-1133">Transmembrane helix</keyword>
<feature type="transmembrane region" description="Helical" evidence="1">
    <location>
        <begin position="39"/>
        <end position="64"/>
    </location>
</feature>
<sequence>MRRCHDRETERKRRRNLTRRRERISEMISSRKLGLLRQILVDLHSCIVGVSFLLLLLLTIFLYISTVHTINEL</sequence>
<proteinExistence type="predicted"/>
<dbReference type="EMBL" id="JBEAFC010000007">
    <property type="protein sequence ID" value="KAL1549851.1"/>
    <property type="molecule type" value="Genomic_DNA"/>
</dbReference>
<evidence type="ECO:0000313" key="2">
    <source>
        <dbReference type="EMBL" id="KAL1549851.1"/>
    </source>
</evidence>